<accession>A0ABR8Y9D7</accession>
<proteinExistence type="predicted"/>
<comment type="caution">
    <text evidence="1">The sequence shown here is derived from an EMBL/GenBank/DDBJ whole genome shotgun (WGS) entry which is preliminary data.</text>
</comment>
<reference evidence="1 2" key="1">
    <citation type="submission" date="2020-08" db="EMBL/GenBank/DDBJ databases">
        <title>A Genomic Blueprint of the Chicken Gut Microbiome.</title>
        <authorList>
            <person name="Gilroy R."/>
            <person name="Ravi A."/>
            <person name="Getino M."/>
            <person name="Pursley I."/>
            <person name="Horton D.L."/>
            <person name="Alikhan N.-F."/>
            <person name="Baker D."/>
            <person name="Gharbi K."/>
            <person name="Hall N."/>
            <person name="Watson M."/>
            <person name="Adriaenssens E.M."/>
            <person name="Foster-Nyarko E."/>
            <person name="Jarju S."/>
            <person name="Secka A."/>
            <person name="Antonio M."/>
            <person name="Oren A."/>
            <person name="Chaudhuri R."/>
            <person name="La Ragione R.M."/>
            <person name="Hildebrand F."/>
            <person name="Pallen M.J."/>
        </authorList>
    </citation>
    <scope>NUCLEOTIDE SEQUENCE [LARGE SCALE GENOMIC DNA]</scope>
    <source>
        <strain evidence="1 2">Sa1CVN1</strain>
    </source>
</reference>
<name>A0ABR8Y9D7_9BACT</name>
<evidence type="ECO:0000313" key="2">
    <source>
        <dbReference type="Proteomes" id="UP000620874"/>
    </source>
</evidence>
<organism evidence="1 2">
    <name type="scientific">Phocaeicola intestinalis</name>
    <dbReference type="NCBI Taxonomy" id="2762212"/>
    <lineage>
        <taxon>Bacteria</taxon>
        <taxon>Pseudomonadati</taxon>
        <taxon>Bacteroidota</taxon>
        <taxon>Bacteroidia</taxon>
        <taxon>Bacteroidales</taxon>
        <taxon>Bacteroidaceae</taxon>
        <taxon>Phocaeicola</taxon>
    </lineage>
</organism>
<evidence type="ECO:0000313" key="1">
    <source>
        <dbReference type="EMBL" id="MBD8040674.1"/>
    </source>
</evidence>
<dbReference type="EMBL" id="JACSPP010000026">
    <property type="protein sequence ID" value="MBD8040674.1"/>
    <property type="molecule type" value="Genomic_DNA"/>
</dbReference>
<dbReference type="RefSeq" id="WP_022041030.1">
    <property type="nucleotide sequence ID" value="NZ_JACSPP010000026.1"/>
</dbReference>
<protein>
    <submittedName>
        <fullName evidence="1">Peptidyl-prolyl cis-trans isomerase</fullName>
    </submittedName>
</protein>
<sequence>MNKGCFLTIGLLVLTACTKTLNHQGKTPLVEVGDAFLYKEDVDAAMPIGVKGKDSVEFAEAYIRNWVEDNLLYRKAEGNIPDNVKIDQQVEAYRRALIMHAYQEELVRQKLGNEVSEEEISAYYERHAGQFQAEQPYIQGVFVKVPLHTQNLNLVRKWYKQHTQEAVDRLEKFSIAHAVSYDYFYDRWRPVSEFSLKLPLDALDTDPDYLNRNKNVEVRDTAFCYFLHVEKFLPKGDRLPLEYAKNEIKEMIINLKRVEFINQMKHDLYKEASEANDIIYYKPDNE</sequence>
<gene>
    <name evidence="1" type="ORF">H9625_09550</name>
</gene>
<keyword evidence="2" id="KW-1185">Reference proteome</keyword>
<dbReference type="PROSITE" id="PS51257">
    <property type="entry name" value="PROKAR_LIPOPROTEIN"/>
    <property type="match status" value="1"/>
</dbReference>
<keyword evidence="1" id="KW-0413">Isomerase</keyword>
<dbReference type="GO" id="GO:0016853">
    <property type="term" value="F:isomerase activity"/>
    <property type="evidence" value="ECO:0007669"/>
    <property type="project" value="UniProtKB-KW"/>
</dbReference>
<dbReference type="Proteomes" id="UP000620874">
    <property type="component" value="Unassembled WGS sequence"/>
</dbReference>